<evidence type="ECO:0000256" key="7">
    <source>
        <dbReference type="ARBA" id="ARBA00023211"/>
    </source>
</evidence>
<accession>A0ABQ8SNK0</accession>
<keyword evidence="12" id="KW-1185">Reference proteome</keyword>
<evidence type="ECO:0000313" key="11">
    <source>
        <dbReference type="EMBL" id="KAJ4435409.1"/>
    </source>
</evidence>
<keyword evidence="6 8" id="KW-0460">Magnesium</keyword>
<reference evidence="11 12" key="1">
    <citation type="journal article" date="2022" name="Allergy">
        <title>Genome assembly and annotation of Periplaneta americana reveal a comprehensive cockroach allergen profile.</title>
        <authorList>
            <person name="Wang L."/>
            <person name="Xiong Q."/>
            <person name="Saelim N."/>
            <person name="Wang L."/>
            <person name="Nong W."/>
            <person name="Wan A.T."/>
            <person name="Shi M."/>
            <person name="Liu X."/>
            <person name="Cao Q."/>
            <person name="Hui J.H.L."/>
            <person name="Sookrung N."/>
            <person name="Leung T.F."/>
            <person name="Tungtrongchitr A."/>
            <person name="Tsui S.K.W."/>
        </authorList>
    </citation>
    <scope>NUCLEOTIDE SEQUENCE [LARGE SCALE GENOMIC DNA]</scope>
    <source>
        <strain evidence="11">PWHHKU_190912</strain>
    </source>
</reference>
<dbReference type="InterPro" id="IPR049126">
    <property type="entry name" value="FAN1-like_TPR"/>
</dbReference>
<sequence>METSISSPSKKKTTPPVQPQPSTSQNYVVSPQISRHPKKFSIPDQKNGFEVLMANRKMNSPSKRLGKNSPIKYVVNNKRSPSKWRQKSVSPRKDGVKRSLTFDVGGNSIEEQNDNSMSSLRFSTECVGYFESVLNEVFQDADMKKVISETESNHVIKFKQLQYQAKKLYVRMLSRKYTWHRVTDIKYNEIDVSAAFNDLEQDGFVTSDYNSEELDVLLNMLKLQELKSLCKTFRIQPITQPKPMLVQALLDYGRNQQTLGGSRSDSSLVLRRSFEDANELLDQMTNALTAKDWKMAQLCGQRAWEDFKNLINDPVLREEAMRMPLYMRSYTAASTYAYVMTQAVDIFKKGKLLFDCVTMLQELLSQDVYLLHYRGKWYDQLALILQSHLKNNAECVCKSVLYHVFIISIAGMHAEGSVIVTLFGLIFWDVIYGHPLPDVYRSPYQAEPLDLNSVEFYRNRKEVIDNRLLDLRSWNLETVNQHIKTIFEQHEEKISIVSWQRFRSPQQVVEVINSIGVELLSKILERLAKHYRTVRSGFPDLFVWDPQRAKCKFVEVKGPNDRLSIPQKMWLNYLTECNADAEVCYVESKL</sequence>
<comment type="subcellular location">
    <subcellularLocation>
        <location evidence="8">Nucleus</location>
    </subcellularLocation>
</comment>
<evidence type="ECO:0000256" key="6">
    <source>
        <dbReference type="ARBA" id="ARBA00022842"/>
    </source>
</evidence>
<dbReference type="EC" id="3.1.4.1" evidence="8"/>
<keyword evidence="4 8" id="KW-0479">Metal-binding</keyword>
<dbReference type="PANTHER" id="PTHR15749">
    <property type="entry name" value="FANCONI-ASSOCIATED NUCLEASE 1"/>
    <property type="match status" value="1"/>
</dbReference>
<comment type="cofactor">
    <cofactor evidence="8">
        <name>Mg(2+)</name>
        <dbReference type="ChEBI" id="CHEBI:18420"/>
    </cofactor>
    <cofactor evidence="8">
        <name>Mn(2+)</name>
        <dbReference type="ChEBI" id="CHEBI:29035"/>
    </cofactor>
</comment>
<evidence type="ECO:0000256" key="8">
    <source>
        <dbReference type="RuleBase" id="RU365033"/>
    </source>
</evidence>
<dbReference type="EMBL" id="JAJSOF020000023">
    <property type="protein sequence ID" value="KAJ4435409.1"/>
    <property type="molecule type" value="Genomic_DNA"/>
</dbReference>
<comment type="similarity">
    <text evidence="2 8">Belongs to the FAN1 family.</text>
</comment>
<dbReference type="Pfam" id="PF21315">
    <property type="entry name" value="FAN1_HTH"/>
    <property type="match status" value="1"/>
</dbReference>
<dbReference type="InterPro" id="IPR049125">
    <property type="entry name" value="FAN1-like_WH"/>
</dbReference>
<evidence type="ECO:0000256" key="9">
    <source>
        <dbReference type="SAM" id="MobiDB-lite"/>
    </source>
</evidence>
<gene>
    <name evidence="11" type="ORF">ANN_18024</name>
</gene>
<organism evidence="11 12">
    <name type="scientific">Periplaneta americana</name>
    <name type="common">American cockroach</name>
    <name type="synonym">Blatta americana</name>
    <dbReference type="NCBI Taxonomy" id="6978"/>
    <lineage>
        <taxon>Eukaryota</taxon>
        <taxon>Metazoa</taxon>
        <taxon>Ecdysozoa</taxon>
        <taxon>Arthropoda</taxon>
        <taxon>Hexapoda</taxon>
        <taxon>Insecta</taxon>
        <taxon>Pterygota</taxon>
        <taxon>Neoptera</taxon>
        <taxon>Polyneoptera</taxon>
        <taxon>Dictyoptera</taxon>
        <taxon>Blattodea</taxon>
        <taxon>Blattoidea</taxon>
        <taxon>Blattidae</taxon>
        <taxon>Blattinae</taxon>
        <taxon>Periplaneta</taxon>
    </lineage>
</organism>
<dbReference type="PANTHER" id="PTHR15749:SF4">
    <property type="entry name" value="FANCONI-ASSOCIATED NUCLEASE 1"/>
    <property type="match status" value="1"/>
</dbReference>
<feature type="domain" description="VRR-NUC" evidence="10">
    <location>
        <begin position="489"/>
        <end position="588"/>
    </location>
</feature>
<protein>
    <recommendedName>
        <fullName evidence="8">Fanconi-associated nuclease</fullName>
        <ecNumber evidence="8">3.1.4.1</ecNumber>
    </recommendedName>
</protein>
<dbReference type="InterPro" id="IPR014883">
    <property type="entry name" value="VRR_NUC"/>
</dbReference>
<dbReference type="Gene3D" id="3.40.1350.10">
    <property type="match status" value="1"/>
</dbReference>
<dbReference type="Pfam" id="PF08774">
    <property type="entry name" value="VRR_NUC"/>
    <property type="match status" value="1"/>
</dbReference>
<keyword evidence="5 8" id="KW-0378">Hydrolase</keyword>
<evidence type="ECO:0000256" key="4">
    <source>
        <dbReference type="ARBA" id="ARBA00022723"/>
    </source>
</evidence>
<evidence type="ECO:0000256" key="2">
    <source>
        <dbReference type="ARBA" id="ARBA00005533"/>
    </source>
</evidence>
<evidence type="ECO:0000259" key="10">
    <source>
        <dbReference type="SMART" id="SM00990"/>
    </source>
</evidence>
<keyword evidence="7 8" id="KW-0464">Manganese</keyword>
<dbReference type="InterPro" id="IPR049132">
    <property type="entry name" value="FAN1-like_euk"/>
</dbReference>
<evidence type="ECO:0000313" key="12">
    <source>
        <dbReference type="Proteomes" id="UP001148838"/>
    </source>
</evidence>
<dbReference type="InterPro" id="IPR033315">
    <property type="entry name" value="Fan1-like"/>
</dbReference>
<evidence type="ECO:0000256" key="3">
    <source>
        <dbReference type="ARBA" id="ARBA00022722"/>
    </source>
</evidence>
<dbReference type="SMART" id="SM00990">
    <property type="entry name" value="VRR_NUC"/>
    <property type="match status" value="1"/>
</dbReference>
<proteinExistence type="inferred from homology"/>
<dbReference type="Proteomes" id="UP001148838">
    <property type="component" value="Unassembled WGS sequence"/>
</dbReference>
<keyword evidence="3 8" id="KW-0540">Nuclease</keyword>
<name>A0ABQ8SNK0_PERAM</name>
<feature type="non-terminal residue" evidence="11">
    <location>
        <position position="590"/>
    </location>
</feature>
<evidence type="ECO:0000256" key="1">
    <source>
        <dbReference type="ARBA" id="ARBA00000983"/>
    </source>
</evidence>
<comment type="catalytic activity">
    <reaction evidence="1 8">
        <text>Hydrolytically removes 5'-nucleotides successively from the 3'-hydroxy termini of 3'-hydroxy-terminated oligonucleotides.</text>
        <dbReference type="EC" id="3.1.4.1"/>
    </reaction>
</comment>
<dbReference type="InterPro" id="IPR011856">
    <property type="entry name" value="tRNA_endonuc-like_dom_sf"/>
</dbReference>
<dbReference type="Pfam" id="PF21170">
    <property type="entry name" value="FAN1_TPR"/>
    <property type="match status" value="1"/>
</dbReference>
<dbReference type="CDD" id="cd22326">
    <property type="entry name" value="FAN1-like"/>
    <property type="match status" value="1"/>
</dbReference>
<evidence type="ECO:0000256" key="5">
    <source>
        <dbReference type="ARBA" id="ARBA00022801"/>
    </source>
</evidence>
<keyword evidence="8" id="KW-0539">Nucleus</keyword>
<comment type="function">
    <text evidence="8">Nuclease required for the repair of DNA interstrand cross-links (ICL). Acts as a 5'-3' exonuclease that anchors at a cut end of DNA and cleaves DNA successively at every third nucleotide, allowing to excise an ICL from one strand through flanking incisions.</text>
</comment>
<feature type="region of interest" description="Disordered" evidence="9">
    <location>
        <begin position="1"/>
        <end position="44"/>
    </location>
</feature>
<comment type="caution">
    <text evidence="11">The sequence shown here is derived from an EMBL/GenBank/DDBJ whole genome shotgun (WGS) entry which is preliminary data.</text>
</comment>
<keyword evidence="8" id="KW-0234">DNA repair</keyword>
<keyword evidence="8" id="KW-0227">DNA damage</keyword>